<name>A0A0F9LV30_9ZZZZ</name>
<reference evidence="2" key="1">
    <citation type="journal article" date="2015" name="Nature">
        <title>Complex archaea that bridge the gap between prokaryotes and eukaryotes.</title>
        <authorList>
            <person name="Spang A."/>
            <person name="Saw J.H."/>
            <person name="Jorgensen S.L."/>
            <person name="Zaremba-Niedzwiedzka K."/>
            <person name="Martijn J."/>
            <person name="Lind A.E."/>
            <person name="van Eijk R."/>
            <person name="Schleper C."/>
            <person name="Guy L."/>
            <person name="Ettema T.J."/>
        </authorList>
    </citation>
    <scope>NUCLEOTIDE SEQUENCE</scope>
</reference>
<dbReference type="EMBL" id="LAZR01010207">
    <property type="protein sequence ID" value="KKM68220.1"/>
    <property type="molecule type" value="Genomic_DNA"/>
</dbReference>
<protein>
    <submittedName>
        <fullName evidence="2">Uncharacterized protein</fullName>
    </submittedName>
</protein>
<comment type="caution">
    <text evidence="2">The sequence shown here is derived from an EMBL/GenBank/DDBJ whole genome shotgun (WGS) entry which is preliminary data.</text>
</comment>
<gene>
    <name evidence="2" type="ORF">LCGC14_1462980</name>
</gene>
<evidence type="ECO:0000313" key="2">
    <source>
        <dbReference type="EMBL" id="KKM68220.1"/>
    </source>
</evidence>
<feature type="region of interest" description="Disordered" evidence="1">
    <location>
        <begin position="126"/>
        <end position="163"/>
    </location>
</feature>
<evidence type="ECO:0000256" key="1">
    <source>
        <dbReference type="SAM" id="MobiDB-lite"/>
    </source>
</evidence>
<proteinExistence type="predicted"/>
<organism evidence="2">
    <name type="scientific">marine sediment metagenome</name>
    <dbReference type="NCBI Taxonomy" id="412755"/>
    <lineage>
        <taxon>unclassified sequences</taxon>
        <taxon>metagenomes</taxon>
        <taxon>ecological metagenomes</taxon>
    </lineage>
</organism>
<sequence>SKPQTFDEWMAGTNEEKFVKRRELLSFATFWVKTQIAPLIGSALVSFEAEMERKAKHNRWYRRLGRWLKGFFVKPGLEVADLPPEARAELRAELDAAEEVPAPEPAEAPEKVRTCVTCGSAELEPITEEGGLRCPKGHIVEEPPPEVDDGTRPEPPGEEDAAK</sequence>
<accession>A0A0F9LV30</accession>
<dbReference type="AlphaFoldDB" id="A0A0F9LV30"/>
<feature type="non-terminal residue" evidence="2">
    <location>
        <position position="1"/>
    </location>
</feature>